<dbReference type="InterPro" id="IPR006414">
    <property type="entry name" value="P-type_ATPase_IID"/>
</dbReference>
<dbReference type="InterPro" id="IPR023299">
    <property type="entry name" value="ATPase_P-typ_cyto_dom_N"/>
</dbReference>
<feature type="region of interest" description="Disordered" evidence="25">
    <location>
        <begin position="999"/>
        <end position="1032"/>
    </location>
</feature>
<keyword evidence="12" id="KW-0460">Magnesium</keyword>
<dbReference type="Proteomes" id="UP000014071">
    <property type="component" value="Unassembled WGS sequence"/>
</dbReference>
<evidence type="ECO:0000256" key="11">
    <source>
        <dbReference type="ARBA" id="ARBA00022840"/>
    </source>
</evidence>
<evidence type="ECO:0000313" key="29">
    <source>
        <dbReference type="Proteomes" id="UP000014071"/>
    </source>
</evidence>
<dbReference type="NCBIfam" id="TIGR01494">
    <property type="entry name" value="ATPase_P-type"/>
    <property type="match status" value="3"/>
</dbReference>
<dbReference type="HOGENOM" id="CLU_002360_4_1_1"/>
<feature type="zinc finger region" description="C3H1-type" evidence="24">
    <location>
        <begin position="531"/>
        <end position="560"/>
    </location>
</feature>
<keyword evidence="16" id="KW-0915">Sodium</keyword>
<dbReference type="NCBIfam" id="TIGR01523">
    <property type="entry name" value="ATPase-IID_K-Na"/>
    <property type="match status" value="1"/>
</dbReference>
<keyword evidence="9 24" id="KW-0863">Zinc-finger</keyword>
<dbReference type="InterPro" id="IPR057683">
    <property type="entry name" value="DUF7923"/>
</dbReference>
<dbReference type="STRING" id="1305764.R9P4R5"/>
<feature type="compositionally biased region" description="Polar residues" evidence="25">
    <location>
        <begin position="71"/>
        <end position="84"/>
    </location>
</feature>
<feature type="transmembrane region" description="Helical" evidence="26">
    <location>
        <begin position="1566"/>
        <end position="1586"/>
    </location>
</feature>
<keyword evidence="8" id="KW-0547">Nucleotide-binding</keyword>
<dbReference type="GO" id="GO:0008270">
    <property type="term" value="F:zinc ion binding"/>
    <property type="evidence" value="ECO:0007669"/>
    <property type="project" value="UniProtKB-KW"/>
</dbReference>
<keyword evidence="5" id="KW-0633">Potassium transport</keyword>
<evidence type="ECO:0000256" key="6">
    <source>
        <dbReference type="ARBA" id="ARBA00022692"/>
    </source>
</evidence>
<keyword evidence="15 26" id="KW-1133">Transmembrane helix</keyword>
<dbReference type="InterPro" id="IPR023214">
    <property type="entry name" value="HAD_sf"/>
</dbReference>
<dbReference type="FunFam" id="3.40.50.1000:FF:000047">
    <property type="entry name" value="Sodium P-type ATPase"/>
    <property type="match status" value="1"/>
</dbReference>
<dbReference type="PANTHER" id="PTHR42861">
    <property type="entry name" value="CALCIUM-TRANSPORTING ATPASE"/>
    <property type="match status" value="1"/>
</dbReference>
<evidence type="ECO:0000256" key="13">
    <source>
        <dbReference type="ARBA" id="ARBA00022958"/>
    </source>
</evidence>
<dbReference type="GO" id="GO:0005524">
    <property type="term" value="F:ATP binding"/>
    <property type="evidence" value="ECO:0007669"/>
    <property type="project" value="UniProtKB-KW"/>
</dbReference>
<dbReference type="InterPro" id="IPR036855">
    <property type="entry name" value="Znf_CCCH_sf"/>
</dbReference>
<evidence type="ECO:0000256" key="5">
    <source>
        <dbReference type="ARBA" id="ARBA00022538"/>
    </source>
</evidence>
<feature type="transmembrane region" description="Helical" evidence="26">
    <location>
        <begin position="1519"/>
        <end position="1537"/>
    </location>
</feature>
<evidence type="ECO:0000256" key="1">
    <source>
        <dbReference type="ARBA" id="ARBA00001946"/>
    </source>
</evidence>
<dbReference type="Pfam" id="PF00690">
    <property type="entry name" value="Cation_ATPase_N"/>
    <property type="match status" value="1"/>
</dbReference>
<dbReference type="FunFam" id="3.40.1110.10:FF:000039">
    <property type="entry name" value="Sodium P-type ATPase"/>
    <property type="match status" value="1"/>
</dbReference>
<dbReference type="PROSITE" id="PS00154">
    <property type="entry name" value="ATPASE_E1_E2"/>
    <property type="match status" value="1"/>
</dbReference>
<dbReference type="FunFam" id="1.20.1110.10:FF:000015">
    <property type="entry name" value="Sodium ion P-type ATPase"/>
    <property type="match status" value="1"/>
</dbReference>
<evidence type="ECO:0000256" key="4">
    <source>
        <dbReference type="ARBA" id="ARBA00022475"/>
    </source>
</evidence>
<feature type="compositionally biased region" description="Low complexity" evidence="25">
    <location>
        <begin position="220"/>
        <end position="231"/>
    </location>
</feature>
<dbReference type="Gene3D" id="3.40.50.1000">
    <property type="entry name" value="HAD superfamily/HAD-like"/>
    <property type="match status" value="1"/>
</dbReference>
<dbReference type="EC" id="7.2.2.3" evidence="21"/>
<dbReference type="GO" id="GO:0016887">
    <property type="term" value="F:ATP hydrolysis activity"/>
    <property type="evidence" value="ECO:0007669"/>
    <property type="project" value="InterPro"/>
</dbReference>
<proteinExistence type="inferred from homology"/>
<keyword evidence="17" id="KW-0406">Ion transport</keyword>
<evidence type="ECO:0000259" key="27">
    <source>
        <dbReference type="PROSITE" id="PS50103"/>
    </source>
</evidence>
<keyword evidence="11" id="KW-0067">ATP-binding</keyword>
<organism evidence="28 29">
    <name type="scientific">Pseudozyma hubeiensis (strain SY62)</name>
    <name type="common">Yeast</name>
    <dbReference type="NCBI Taxonomy" id="1305764"/>
    <lineage>
        <taxon>Eukaryota</taxon>
        <taxon>Fungi</taxon>
        <taxon>Dikarya</taxon>
        <taxon>Basidiomycota</taxon>
        <taxon>Ustilaginomycotina</taxon>
        <taxon>Ustilaginomycetes</taxon>
        <taxon>Ustilaginales</taxon>
        <taxon>Ustilaginaceae</taxon>
        <taxon>Pseudozyma</taxon>
    </lineage>
</organism>
<dbReference type="InterPro" id="IPR000571">
    <property type="entry name" value="Znf_CCCH"/>
</dbReference>
<dbReference type="Pfam" id="PF00689">
    <property type="entry name" value="Cation_ATPase_C"/>
    <property type="match status" value="1"/>
</dbReference>
<comment type="cofactor">
    <cofactor evidence="1">
        <name>Mg(2+)</name>
        <dbReference type="ChEBI" id="CHEBI:18420"/>
    </cofactor>
</comment>
<dbReference type="InterPro" id="IPR044492">
    <property type="entry name" value="P_typ_ATPase_HD_dom"/>
</dbReference>
<name>R9P4R5_PSEHS</name>
<dbReference type="InterPro" id="IPR006068">
    <property type="entry name" value="ATPase_P-typ_cation-transptr_C"/>
</dbReference>
<evidence type="ECO:0000256" key="10">
    <source>
        <dbReference type="ARBA" id="ARBA00022833"/>
    </source>
</evidence>
<evidence type="ECO:0000256" key="12">
    <source>
        <dbReference type="ARBA" id="ARBA00022842"/>
    </source>
</evidence>
<evidence type="ECO:0000313" key="28">
    <source>
        <dbReference type="EMBL" id="GAC96237.1"/>
    </source>
</evidence>
<dbReference type="SMART" id="SM00831">
    <property type="entry name" value="Cation_ATPase_N"/>
    <property type="match status" value="1"/>
</dbReference>
<evidence type="ECO:0000256" key="16">
    <source>
        <dbReference type="ARBA" id="ARBA00023053"/>
    </source>
</evidence>
<comment type="catalytic activity">
    <reaction evidence="22">
        <text>K(+)(in) + ATP + H2O = K(+)(out) + ADP + phosphate + H(+)</text>
        <dbReference type="Rhea" id="RHEA:75815"/>
        <dbReference type="ChEBI" id="CHEBI:15377"/>
        <dbReference type="ChEBI" id="CHEBI:15378"/>
        <dbReference type="ChEBI" id="CHEBI:29103"/>
        <dbReference type="ChEBI" id="CHEBI:30616"/>
        <dbReference type="ChEBI" id="CHEBI:43474"/>
        <dbReference type="ChEBI" id="CHEBI:456216"/>
    </reaction>
</comment>
<evidence type="ECO:0000256" key="24">
    <source>
        <dbReference type="PROSITE-ProRule" id="PRU00723"/>
    </source>
</evidence>
<dbReference type="Pfam" id="PF25540">
    <property type="entry name" value="DUF7923"/>
    <property type="match status" value="1"/>
</dbReference>
<keyword evidence="13" id="KW-0630">Potassium</keyword>
<keyword evidence="19" id="KW-0739">Sodium transport</keyword>
<feature type="region of interest" description="Disordered" evidence="25">
    <location>
        <begin position="48"/>
        <end position="165"/>
    </location>
</feature>
<gene>
    <name evidence="28" type="ORF">PHSY_003817</name>
</gene>
<keyword evidence="6 26" id="KW-0812">Transmembrane</keyword>
<dbReference type="Gene3D" id="3.40.1110.10">
    <property type="entry name" value="Calcium-transporting ATPase, cytoplasmic domain N"/>
    <property type="match status" value="1"/>
</dbReference>
<evidence type="ECO:0000256" key="14">
    <source>
        <dbReference type="ARBA" id="ARBA00022967"/>
    </source>
</evidence>
<evidence type="ECO:0000256" key="17">
    <source>
        <dbReference type="ARBA" id="ARBA00023065"/>
    </source>
</evidence>
<dbReference type="FunFam" id="1.20.1110.10:FF:000058">
    <property type="entry name" value="Probable ENA2-Plasma membrane P-type ATPase"/>
    <property type="match status" value="1"/>
</dbReference>
<dbReference type="SUPFAM" id="SSF81665">
    <property type="entry name" value="Calcium ATPase, transmembrane domain M"/>
    <property type="match status" value="1"/>
</dbReference>
<feature type="compositionally biased region" description="Polar residues" evidence="25">
    <location>
        <begin position="1664"/>
        <end position="1673"/>
    </location>
</feature>
<dbReference type="Pfam" id="PF00122">
    <property type="entry name" value="E1-E2_ATPase"/>
    <property type="match status" value="1"/>
</dbReference>
<evidence type="ECO:0000256" key="20">
    <source>
        <dbReference type="ARBA" id="ARBA00035017"/>
    </source>
</evidence>
<evidence type="ECO:0000256" key="23">
    <source>
        <dbReference type="ARBA" id="ARBA00049499"/>
    </source>
</evidence>
<keyword evidence="14" id="KW-1278">Translocase</keyword>
<dbReference type="GO" id="GO:0005886">
    <property type="term" value="C:plasma membrane"/>
    <property type="evidence" value="ECO:0007669"/>
    <property type="project" value="UniProtKB-SubCell"/>
</dbReference>
<evidence type="ECO:0000256" key="2">
    <source>
        <dbReference type="ARBA" id="ARBA00004651"/>
    </source>
</evidence>
<dbReference type="Gene3D" id="2.70.150.10">
    <property type="entry name" value="Calcium-transporting ATPase, cytoplasmic transduction domain A"/>
    <property type="match status" value="2"/>
</dbReference>
<dbReference type="GO" id="GO:0008554">
    <property type="term" value="F:P-type sodium transporter activity"/>
    <property type="evidence" value="ECO:0007669"/>
    <property type="project" value="UniProtKB-EC"/>
</dbReference>
<keyword evidence="7 24" id="KW-0479">Metal-binding</keyword>
<feature type="region of interest" description="Disordered" evidence="25">
    <location>
        <begin position="190"/>
        <end position="233"/>
    </location>
</feature>
<reference evidence="29" key="1">
    <citation type="journal article" date="2013" name="Genome Announc.">
        <title>Draft genome sequence of the basidiomycetous yeast-like fungus Pseudozyma hubeiensis SY62, which produces an abundant amount of the biosurfactant mannosylerythritol lipids.</title>
        <authorList>
            <person name="Konishi M."/>
            <person name="Hatada Y."/>
            <person name="Horiuchi J."/>
        </authorList>
    </citation>
    <scope>NUCLEOTIDE SEQUENCE [LARGE SCALE GENOMIC DNA]</scope>
    <source>
        <strain evidence="29">SY62</strain>
    </source>
</reference>
<dbReference type="CDD" id="cd02086">
    <property type="entry name" value="P-type_ATPase_Na_ENA"/>
    <property type="match status" value="1"/>
</dbReference>
<keyword evidence="18 26" id="KW-0472">Membrane</keyword>
<evidence type="ECO:0000256" key="9">
    <source>
        <dbReference type="ARBA" id="ARBA00022771"/>
    </source>
</evidence>
<feature type="domain" description="C3H1-type" evidence="27">
    <location>
        <begin position="491"/>
        <end position="520"/>
    </location>
</feature>
<evidence type="ECO:0000256" key="26">
    <source>
        <dbReference type="SAM" id="Phobius"/>
    </source>
</evidence>
<dbReference type="SUPFAM" id="SSF81653">
    <property type="entry name" value="Calcium ATPase, transduction domain A"/>
    <property type="match status" value="1"/>
</dbReference>
<evidence type="ECO:0000256" key="19">
    <source>
        <dbReference type="ARBA" id="ARBA00023201"/>
    </source>
</evidence>
<dbReference type="FunFam" id="2.70.150.10:FF:000016">
    <property type="entry name" value="Calcium-transporting P-type ATPase putative"/>
    <property type="match status" value="1"/>
</dbReference>
<comment type="catalytic activity">
    <reaction evidence="23">
        <text>Na(+)(in) + ATP + H2O = Na(+)(out) + ADP + phosphate + H(+)</text>
        <dbReference type="Rhea" id="RHEA:14633"/>
        <dbReference type="ChEBI" id="CHEBI:15377"/>
        <dbReference type="ChEBI" id="CHEBI:15378"/>
        <dbReference type="ChEBI" id="CHEBI:29101"/>
        <dbReference type="ChEBI" id="CHEBI:30616"/>
        <dbReference type="ChEBI" id="CHEBI:43474"/>
        <dbReference type="ChEBI" id="CHEBI:456216"/>
        <dbReference type="EC" id="7.2.2.3"/>
    </reaction>
    <physiologicalReaction direction="left-to-right" evidence="23">
        <dbReference type="Rhea" id="RHEA:14634"/>
    </physiologicalReaction>
</comment>
<dbReference type="GO" id="GO:0006813">
    <property type="term" value="P:potassium ion transport"/>
    <property type="evidence" value="ECO:0007669"/>
    <property type="project" value="UniProtKB-KW"/>
</dbReference>
<evidence type="ECO:0000256" key="15">
    <source>
        <dbReference type="ARBA" id="ARBA00022989"/>
    </source>
</evidence>
<dbReference type="GeneID" id="24109103"/>
<feature type="transmembrane region" description="Helical" evidence="26">
    <location>
        <begin position="1598"/>
        <end position="1618"/>
    </location>
</feature>
<feature type="compositionally biased region" description="Low complexity" evidence="25">
    <location>
        <begin position="48"/>
        <end position="64"/>
    </location>
</feature>
<dbReference type="PRINTS" id="PR00119">
    <property type="entry name" value="CATATPASE"/>
</dbReference>
<feature type="compositionally biased region" description="Polar residues" evidence="25">
    <location>
        <begin position="112"/>
        <end position="122"/>
    </location>
</feature>
<dbReference type="SUPFAM" id="SSF81660">
    <property type="entry name" value="Metal cation-transporting ATPase, ATP-binding domain N"/>
    <property type="match status" value="1"/>
</dbReference>
<dbReference type="SFLD" id="SFLDG00002">
    <property type="entry name" value="C1.7:_P-type_atpase_like"/>
    <property type="match status" value="1"/>
</dbReference>
<evidence type="ECO:0000256" key="22">
    <source>
        <dbReference type="ARBA" id="ARBA00048599"/>
    </source>
</evidence>
<evidence type="ECO:0000256" key="25">
    <source>
        <dbReference type="SAM" id="MobiDB-lite"/>
    </source>
</evidence>
<feature type="zinc finger region" description="C3H1-type" evidence="24">
    <location>
        <begin position="491"/>
        <end position="520"/>
    </location>
</feature>
<evidence type="ECO:0000256" key="3">
    <source>
        <dbReference type="ARBA" id="ARBA00022448"/>
    </source>
</evidence>
<dbReference type="InterPro" id="IPR004014">
    <property type="entry name" value="ATPase_P-typ_cation-transptr_N"/>
</dbReference>
<keyword evidence="10 24" id="KW-0862">Zinc</keyword>
<feature type="transmembrane region" description="Helical" evidence="26">
    <location>
        <begin position="883"/>
        <end position="904"/>
    </location>
</feature>
<sequence length="1673" mass="184243">MTARCATSGSFAVLHGTFAHPQQTVRMSSIVTHTSLKPKRFLTADALASASTSSGQRTLSSSKTNSRPRDTSASTARNDKTASPSHKGKARDMGNVDLIGKAKGKSFKSRARTGSNMTTGNFTAAAESNDHHEAASKDQPIQASIESDTLKESGRTTSLEEEIPRQDELALAQEQLRKLFSSRVKVTGNLGVTSPSDEIAKSSDPLAPSSHVGQDEEATSSQWGSPLPSSSFTRPTLAQLQDAELDQFAAMYTSKTAWDPRKDYTLMQDGPERESYLRRTLELGERRYIVLILDGDNLLFHPRHLNQGYEGGKFVYEELRQRIAKKHQIRPQRLDLRIRLFASIPALANSLLARRVVPKDMFFDFLQALTDASVHNYFVNVGKADQAADMRVKAALADAVQDPGCFRAYLGGLDDFGYKEELSAIHEMGLLDKKVHLVQVPGFAVESRAYQAYAHRAIDLDYLFKNNNAAMRDVDNYNREAFETAGEEGKSTKSTPCLFHHFSKKGCMQHDTCTYSHEPISAERKEEIRSRLKRRRCPAVLRGEECQYGDDCFFARHSLYHENTTHSYQASSVKMVQKKEDKFPRSDTVQGPDIDIEDALGASWQHHYTSVTRALGVEDPEHGLNKKDIESRRQEYGQNQLEGGDEISIWKIMLHQIANAMTLVLILAMGVSLGIGSWIEGGVLAGVVAINIVVGFFQELSAEKTMNALRNLASPTARVIRNGDGETISANEVVPGDIIELTTGDTVPADCRLIDSMNFETDEALLTGESLPVAKDHTQIYSAGDDVGVGDRLNMAFTSSTVSKGRATGVVVGTGMNTEIGKIADALRGAAKAQKIRDVKRNAYGKALPHHYVQAGALTVWDHINNFLGTNKGTPLQRRLSQLAVALFFVAVLFAVIVFLSNNWTDNEVIIYAVATGVSMIPASLTAVLTITMAMGSKAMVKKNVIVRKLESLEALGSINDICSDKTGTLTQGKMVVRKAWVPASGTYSVSETNEPFNPTLGEVSVNDIEPRNDKAGSQSSEGEVVARSGKSDKVKGNDRFEDFMNVASLCNLATVFKDKETHAWTAHGDPTECAIQTFVTRFAWGRLKLTKGADADKEVTEKDRTAAKWTQITEYPFDSSVKRMAVTYTNNQARESYAMMKGAVERVLDACTSAQTSEGKIDFDEKFEKRVLENMEALASQGLRVLALAHRKLTEAEKDLDEELERSDVESNMTFLGLVGLYDPPRPETAGAVRKCKEAGITVRMLTGDHPGTAKAIALDVGIVPRNTTRYSKAEMDSMVMTAAQFDKLSEDEIDALPQLPLVIARCAPQTKVRMIEALHRRGKFCAMTGDGVNDSPSLKMSDVGIAMGMNGSDVAKDASDIVLVDDNFASIGNAIEEGRRMADNISKFVCHLLAQNVAQASVLLIGLAFKDETGLSVFPLSPVEILYIIMVTSGLPAMGLGMEKASLDVMKRKPRSNKWGIFSPEMLVDLMVYGLFMALLCLATFTLVEFGWGNGELGINCNSDYTATCDLVFRARASTFAVMTWFSLILAWEIVDTRRSFFNMRDVGTWYNRWFKTTWGQNKFLFICVVGGFFSVFPLLYIPVLNDVVFLHTGITWEWGIVFVATGLFVGGIEAYKWGKRVYYRRTQVDNSKLVDEEQQIEDVQSAGKTADEHSKTMVPAPTSSTEKTMV</sequence>
<comment type="similarity">
    <text evidence="20">Belongs to the cation transport ATPase (P-type) (TC 3.A.3) family. Type IID subfamily.</text>
</comment>
<keyword evidence="29" id="KW-1185">Reference proteome</keyword>
<dbReference type="InterPro" id="IPR036412">
    <property type="entry name" value="HAD-like_sf"/>
</dbReference>
<feature type="transmembrane region" description="Helical" evidence="26">
    <location>
        <begin position="1390"/>
        <end position="1411"/>
    </location>
</feature>
<dbReference type="InterPro" id="IPR018303">
    <property type="entry name" value="ATPase_P-typ_P_site"/>
</dbReference>
<dbReference type="InterPro" id="IPR059000">
    <property type="entry name" value="ATPase_P-type_domA"/>
</dbReference>
<keyword evidence="4" id="KW-1003">Cell membrane</keyword>
<feature type="transmembrane region" description="Helical" evidence="26">
    <location>
        <begin position="910"/>
        <end position="934"/>
    </location>
</feature>
<feature type="transmembrane region" description="Helical" evidence="26">
    <location>
        <begin position="1468"/>
        <end position="1490"/>
    </location>
</feature>
<dbReference type="Pfam" id="PF13246">
    <property type="entry name" value="Cation_ATPase"/>
    <property type="match status" value="1"/>
</dbReference>
<dbReference type="InterPro" id="IPR023298">
    <property type="entry name" value="ATPase_P-typ_TM_dom_sf"/>
</dbReference>
<keyword evidence="3" id="KW-0813">Transport</keyword>
<feature type="transmembrane region" description="Helical" evidence="26">
    <location>
        <begin position="681"/>
        <end position="700"/>
    </location>
</feature>
<dbReference type="Gene3D" id="1.20.1110.10">
    <property type="entry name" value="Calcium-transporting ATPase, transmembrane domain"/>
    <property type="match status" value="2"/>
</dbReference>
<dbReference type="EMBL" id="DF238801">
    <property type="protein sequence ID" value="GAC96237.1"/>
    <property type="molecule type" value="Genomic_DNA"/>
</dbReference>
<comment type="subcellular location">
    <subcellularLocation>
        <location evidence="2">Cell membrane</location>
        <topology evidence="2">Multi-pass membrane protein</topology>
    </subcellularLocation>
</comment>
<feature type="region of interest" description="Disordered" evidence="25">
    <location>
        <begin position="1647"/>
        <end position="1673"/>
    </location>
</feature>
<evidence type="ECO:0000256" key="8">
    <source>
        <dbReference type="ARBA" id="ARBA00022741"/>
    </source>
</evidence>
<dbReference type="SUPFAM" id="SSF56784">
    <property type="entry name" value="HAD-like"/>
    <property type="match status" value="1"/>
</dbReference>
<dbReference type="InterPro" id="IPR001757">
    <property type="entry name" value="P_typ_ATPase"/>
</dbReference>
<dbReference type="SFLD" id="SFLDS00003">
    <property type="entry name" value="Haloacid_Dehalogenase"/>
    <property type="match status" value="1"/>
</dbReference>
<dbReference type="RefSeq" id="XP_012189824.1">
    <property type="nucleotide sequence ID" value="XM_012334434.1"/>
</dbReference>
<evidence type="ECO:0000256" key="18">
    <source>
        <dbReference type="ARBA" id="ARBA00023136"/>
    </source>
</evidence>
<feature type="domain" description="C3H1-type" evidence="27">
    <location>
        <begin position="531"/>
        <end position="560"/>
    </location>
</feature>
<evidence type="ECO:0000256" key="21">
    <source>
        <dbReference type="ARBA" id="ARBA00035029"/>
    </source>
</evidence>
<dbReference type="eggNOG" id="KOG0202">
    <property type="taxonomic scope" value="Eukaryota"/>
</dbReference>
<dbReference type="SFLD" id="SFLDF00027">
    <property type="entry name" value="p-type_atpase"/>
    <property type="match status" value="1"/>
</dbReference>
<evidence type="ECO:0000256" key="7">
    <source>
        <dbReference type="ARBA" id="ARBA00022723"/>
    </source>
</evidence>
<dbReference type="SUPFAM" id="SSF90229">
    <property type="entry name" value="CCCH zinc finger"/>
    <property type="match status" value="1"/>
</dbReference>
<feature type="compositionally biased region" description="Basic residues" evidence="25">
    <location>
        <begin position="102"/>
        <end position="111"/>
    </location>
</feature>
<feature type="transmembrane region" description="Helical" evidence="26">
    <location>
        <begin position="1427"/>
        <end position="1447"/>
    </location>
</feature>
<accession>R9P4R5</accession>
<dbReference type="InterPro" id="IPR008250">
    <property type="entry name" value="ATPase_P-typ_transduc_dom_A_sf"/>
</dbReference>
<dbReference type="OrthoDB" id="3352408at2759"/>
<protein>
    <recommendedName>
        <fullName evidence="21">P-type Na(+) transporter</fullName>
        <ecNumber evidence="21">7.2.2.3</ecNumber>
    </recommendedName>
</protein>
<dbReference type="PROSITE" id="PS50103">
    <property type="entry name" value="ZF_C3H1"/>
    <property type="match status" value="2"/>
</dbReference>